<accession>A0AAD6SZG4</accession>
<gene>
    <name evidence="1" type="ORF">C8F04DRAFT_1258183</name>
</gene>
<keyword evidence="2" id="KW-1185">Reference proteome</keyword>
<comment type="caution">
    <text evidence="1">The sequence shown here is derived from an EMBL/GenBank/DDBJ whole genome shotgun (WGS) entry which is preliminary data.</text>
</comment>
<name>A0AAD6SZG4_9AGAR</name>
<protein>
    <submittedName>
        <fullName evidence="1">Uncharacterized protein</fullName>
    </submittedName>
</protein>
<organism evidence="1 2">
    <name type="scientific">Mycena alexandri</name>
    <dbReference type="NCBI Taxonomy" id="1745969"/>
    <lineage>
        <taxon>Eukaryota</taxon>
        <taxon>Fungi</taxon>
        <taxon>Dikarya</taxon>
        <taxon>Basidiomycota</taxon>
        <taxon>Agaricomycotina</taxon>
        <taxon>Agaricomycetes</taxon>
        <taxon>Agaricomycetidae</taxon>
        <taxon>Agaricales</taxon>
        <taxon>Marasmiineae</taxon>
        <taxon>Mycenaceae</taxon>
        <taxon>Mycena</taxon>
    </lineage>
</organism>
<evidence type="ECO:0000313" key="1">
    <source>
        <dbReference type="EMBL" id="KAJ7036332.1"/>
    </source>
</evidence>
<evidence type="ECO:0000313" key="2">
    <source>
        <dbReference type="Proteomes" id="UP001218188"/>
    </source>
</evidence>
<dbReference type="EMBL" id="JARJCM010000044">
    <property type="protein sequence ID" value="KAJ7036332.1"/>
    <property type="molecule type" value="Genomic_DNA"/>
</dbReference>
<dbReference type="Proteomes" id="UP001218188">
    <property type="component" value="Unassembled WGS sequence"/>
</dbReference>
<dbReference type="AlphaFoldDB" id="A0AAD6SZG4"/>
<proteinExistence type="predicted"/>
<reference evidence="1" key="1">
    <citation type="submission" date="2023-03" db="EMBL/GenBank/DDBJ databases">
        <title>Massive genome expansion in bonnet fungi (Mycena s.s.) driven by repeated elements and novel gene families across ecological guilds.</title>
        <authorList>
            <consortium name="Lawrence Berkeley National Laboratory"/>
            <person name="Harder C.B."/>
            <person name="Miyauchi S."/>
            <person name="Viragh M."/>
            <person name="Kuo A."/>
            <person name="Thoen E."/>
            <person name="Andreopoulos B."/>
            <person name="Lu D."/>
            <person name="Skrede I."/>
            <person name="Drula E."/>
            <person name="Henrissat B."/>
            <person name="Morin E."/>
            <person name="Kohler A."/>
            <person name="Barry K."/>
            <person name="LaButti K."/>
            <person name="Morin E."/>
            <person name="Salamov A."/>
            <person name="Lipzen A."/>
            <person name="Mereny Z."/>
            <person name="Hegedus B."/>
            <person name="Baldrian P."/>
            <person name="Stursova M."/>
            <person name="Weitz H."/>
            <person name="Taylor A."/>
            <person name="Grigoriev I.V."/>
            <person name="Nagy L.G."/>
            <person name="Martin F."/>
            <person name="Kauserud H."/>
        </authorList>
    </citation>
    <scope>NUCLEOTIDE SEQUENCE</scope>
    <source>
        <strain evidence="1">CBHHK200</strain>
    </source>
</reference>
<sequence length="219" mass="24260">MSSPICRIFWIPELSDAVLDLCSLEDLVHFSHSGPFGREVFSSFFALKFRLTLTRFIAPTHIDNFITQLDGSGAAIVGTFSALLVCSAFGNQKHSTARDLNIASPSGTIRSWTALMVRMGGREFAAEMDERPRTRGAFVTITVSECMSSSVLPTVLRAADTSQMTMINAHRIVVPYQITLHGFYATGMHVPDSDDYLSAAFRRFKPEESRGNVWILELS</sequence>